<feature type="transmembrane region" description="Helical" evidence="7">
    <location>
        <begin position="27"/>
        <end position="52"/>
    </location>
</feature>
<dbReference type="Gene3D" id="1.20.1250.20">
    <property type="entry name" value="MFS general substrate transporter like domains"/>
    <property type="match status" value="2"/>
</dbReference>
<evidence type="ECO:0000259" key="8">
    <source>
        <dbReference type="PROSITE" id="PS50850"/>
    </source>
</evidence>
<feature type="transmembrane region" description="Helical" evidence="7">
    <location>
        <begin position="385"/>
        <end position="407"/>
    </location>
</feature>
<feature type="transmembrane region" description="Helical" evidence="7">
    <location>
        <begin position="184"/>
        <end position="204"/>
    </location>
</feature>
<evidence type="ECO:0000256" key="4">
    <source>
        <dbReference type="ARBA" id="ARBA00022692"/>
    </source>
</evidence>
<accession>A0A0R1VG40</accession>
<comment type="subcellular location">
    <subcellularLocation>
        <location evidence="1">Cell membrane</location>
        <topology evidence="1">Multi-pass membrane protein</topology>
    </subcellularLocation>
</comment>
<dbReference type="PROSITE" id="PS50850">
    <property type="entry name" value="MFS"/>
    <property type="match status" value="1"/>
</dbReference>
<evidence type="ECO:0000256" key="2">
    <source>
        <dbReference type="ARBA" id="ARBA00022448"/>
    </source>
</evidence>
<dbReference type="Proteomes" id="UP000051451">
    <property type="component" value="Unassembled WGS sequence"/>
</dbReference>
<feature type="domain" description="Major facilitator superfamily (MFS) profile" evidence="8">
    <location>
        <begin position="26"/>
        <end position="413"/>
    </location>
</feature>
<protein>
    <submittedName>
        <fullName evidence="9">Multidrug resistance efflux pump</fullName>
    </submittedName>
</protein>
<keyword evidence="2" id="KW-0813">Transport</keyword>
<dbReference type="PRINTS" id="PR01035">
    <property type="entry name" value="TCRTETA"/>
</dbReference>
<keyword evidence="5 7" id="KW-1133">Transmembrane helix</keyword>
<comment type="caution">
    <text evidence="9">The sequence shown here is derived from an EMBL/GenBank/DDBJ whole genome shotgun (WGS) entry which is preliminary data.</text>
</comment>
<dbReference type="PATRIC" id="fig|1423750.3.peg.2216"/>
<sequence>MIKLITYEEKKFMTKTSIRHKQWRRSFISLWIGCFITALGYSMTMPFISLYIDTLGHFSNWQLNFYSGIAFSITYLSQAIVSPFWGKLADLRGRKLMCLRASGVMACTIFLVGAAQNVATVIILRLLQGAFSGYINNATALMAGETPHQHSGQVMGNLMTANVTGTLLGPLFGGYLAGILGYRMPFFITGILMGVTFLLTAFMVKEHFTPIPVQKMKPIRQIFSQLANRNFILVMFLTTLLVQSSLMSISPIISLFVRQLMHGQGNISLVSGIVAAMPGFGTLLVASRVGHLMDQVGPQKILLFGLVISTLVFIPMYFVTTTLQLGILRFLLGLASAAMLPAVQTVLTVDVPQEAFGRIFSYNQSSQAIGGVAGPLLGSLVSSVFSYQAVFLFTAGLLIINLLMLILTNKKTA</sequence>
<name>A0A0R1VG40_9LACO</name>
<evidence type="ECO:0000256" key="5">
    <source>
        <dbReference type="ARBA" id="ARBA00022989"/>
    </source>
</evidence>
<dbReference type="PANTHER" id="PTHR43414">
    <property type="entry name" value="MULTIDRUG RESISTANCE PROTEIN MDTG"/>
    <property type="match status" value="1"/>
</dbReference>
<feature type="transmembrane region" description="Helical" evidence="7">
    <location>
        <begin position="327"/>
        <end position="347"/>
    </location>
</feature>
<keyword evidence="3" id="KW-1003">Cell membrane</keyword>
<keyword evidence="10" id="KW-1185">Reference proteome</keyword>
<dbReference type="InterPro" id="IPR001958">
    <property type="entry name" value="Tet-R_TetA/multi-R_MdtG-like"/>
</dbReference>
<dbReference type="InterPro" id="IPR011701">
    <property type="entry name" value="MFS"/>
</dbReference>
<evidence type="ECO:0000256" key="6">
    <source>
        <dbReference type="ARBA" id="ARBA00023136"/>
    </source>
</evidence>
<evidence type="ECO:0000256" key="7">
    <source>
        <dbReference type="SAM" id="Phobius"/>
    </source>
</evidence>
<dbReference type="PANTHER" id="PTHR43414:SF6">
    <property type="entry name" value="MULTIDRUG RESISTANCE PROTEIN MDTG"/>
    <property type="match status" value="1"/>
</dbReference>
<dbReference type="GO" id="GO:0022857">
    <property type="term" value="F:transmembrane transporter activity"/>
    <property type="evidence" value="ECO:0007669"/>
    <property type="project" value="InterPro"/>
</dbReference>
<proteinExistence type="predicted"/>
<dbReference type="Pfam" id="PF07690">
    <property type="entry name" value="MFS_1"/>
    <property type="match status" value="1"/>
</dbReference>
<feature type="transmembrane region" description="Helical" evidence="7">
    <location>
        <begin position="64"/>
        <end position="85"/>
    </location>
</feature>
<dbReference type="InterPro" id="IPR020846">
    <property type="entry name" value="MFS_dom"/>
</dbReference>
<dbReference type="EMBL" id="AZGB01000027">
    <property type="protein sequence ID" value="KRM04494.1"/>
    <property type="molecule type" value="Genomic_DNA"/>
</dbReference>
<feature type="transmembrane region" description="Helical" evidence="7">
    <location>
        <begin position="301"/>
        <end position="320"/>
    </location>
</feature>
<gene>
    <name evidence="9" type="ORF">FC89_GL002175</name>
</gene>
<evidence type="ECO:0000313" key="10">
    <source>
        <dbReference type="Proteomes" id="UP000051451"/>
    </source>
</evidence>
<evidence type="ECO:0000256" key="3">
    <source>
        <dbReference type="ARBA" id="ARBA00022475"/>
    </source>
</evidence>
<feature type="transmembrane region" description="Helical" evidence="7">
    <location>
        <begin position="231"/>
        <end position="257"/>
    </location>
</feature>
<keyword evidence="4 7" id="KW-0812">Transmembrane</keyword>
<reference evidence="9 10" key="1">
    <citation type="journal article" date="2015" name="Genome Announc.">
        <title>Expanding the biotechnology potential of lactobacilli through comparative genomics of 213 strains and associated genera.</title>
        <authorList>
            <person name="Sun Z."/>
            <person name="Harris H.M."/>
            <person name="McCann A."/>
            <person name="Guo C."/>
            <person name="Argimon S."/>
            <person name="Zhang W."/>
            <person name="Yang X."/>
            <person name="Jeffery I.B."/>
            <person name="Cooney J.C."/>
            <person name="Kagawa T.F."/>
            <person name="Liu W."/>
            <person name="Song Y."/>
            <person name="Salvetti E."/>
            <person name="Wrobel A."/>
            <person name="Rasinkangas P."/>
            <person name="Parkhill J."/>
            <person name="Rea M.C."/>
            <person name="O'Sullivan O."/>
            <person name="Ritari J."/>
            <person name="Douillard F.P."/>
            <person name="Paul Ross R."/>
            <person name="Yang R."/>
            <person name="Briner A.E."/>
            <person name="Felis G.E."/>
            <person name="de Vos W.M."/>
            <person name="Barrangou R."/>
            <person name="Klaenhammer T.R."/>
            <person name="Caufield P.W."/>
            <person name="Cui Y."/>
            <person name="Zhang H."/>
            <person name="O'Toole P.W."/>
        </authorList>
    </citation>
    <scope>NUCLEOTIDE SEQUENCE [LARGE SCALE GENOMIC DNA]</scope>
    <source>
        <strain evidence="9 10">DSM 18630</strain>
    </source>
</reference>
<dbReference type="InterPro" id="IPR036259">
    <property type="entry name" value="MFS_trans_sf"/>
</dbReference>
<evidence type="ECO:0000256" key="1">
    <source>
        <dbReference type="ARBA" id="ARBA00004651"/>
    </source>
</evidence>
<dbReference type="GO" id="GO:0005886">
    <property type="term" value="C:plasma membrane"/>
    <property type="evidence" value="ECO:0007669"/>
    <property type="project" value="UniProtKB-SubCell"/>
</dbReference>
<dbReference type="SUPFAM" id="SSF103473">
    <property type="entry name" value="MFS general substrate transporter"/>
    <property type="match status" value="1"/>
</dbReference>
<feature type="transmembrane region" description="Helical" evidence="7">
    <location>
        <begin position="269"/>
        <end position="289"/>
    </location>
</feature>
<feature type="transmembrane region" description="Helical" evidence="7">
    <location>
        <begin position="158"/>
        <end position="177"/>
    </location>
</feature>
<organism evidence="9 10">
    <name type="scientific">Liquorilactobacillus ghanensis DSM 18630</name>
    <dbReference type="NCBI Taxonomy" id="1423750"/>
    <lineage>
        <taxon>Bacteria</taxon>
        <taxon>Bacillati</taxon>
        <taxon>Bacillota</taxon>
        <taxon>Bacilli</taxon>
        <taxon>Lactobacillales</taxon>
        <taxon>Lactobacillaceae</taxon>
        <taxon>Liquorilactobacillus</taxon>
    </lineage>
</organism>
<feature type="transmembrane region" description="Helical" evidence="7">
    <location>
        <begin position="97"/>
        <end position="124"/>
    </location>
</feature>
<evidence type="ECO:0000313" key="9">
    <source>
        <dbReference type="EMBL" id="KRM04494.1"/>
    </source>
</evidence>
<dbReference type="AlphaFoldDB" id="A0A0R1VG40"/>
<keyword evidence="6 7" id="KW-0472">Membrane</keyword>